<dbReference type="InterPro" id="IPR043502">
    <property type="entry name" value="DNA/RNA_pol_sf"/>
</dbReference>
<evidence type="ECO:0000313" key="2">
    <source>
        <dbReference type="EMBL" id="KAA6387703.1"/>
    </source>
</evidence>
<evidence type="ECO:0000313" key="3">
    <source>
        <dbReference type="Proteomes" id="UP000324800"/>
    </source>
</evidence>
<dbReference type="SUPFAM" id="SSF56672">
    <property type="entry name" value="DNA/RNA polymerases"/>
    <property type="match status" value="1"/>
</dbReference>
<dbReference type="PANTHER" id="PTHR33206">
    <property type="entry name" value="PROTEIN CBG10425"/>
    <property type="match status" value="1"/>
</dbReference>
<dbReference type="Proteomes" id="UP000324800">
    <property type="component" value="Unassembled WGS sequence"/>
</dbReference>
<name>A0A5J4VZL6_9EUKA</name>
<dbReference type="Gene3D" id="3.30.40.220">
    <property type="match status" value="1"/>
</dbReference>
<organism evidence="2 3">
    <name type="scientific">Streblomastix strix</name>
    <dbReference type="NCBI Taxonomy" id="222440"/>
    <lineage>
        <taxon>Eukaryota</taxon>
        <taxon>Metamonada</taxon>
        <taxon>Preaxostyla</taxon>
        <taxon>Oxymonadida</taxon>
        <taxon>Streblomastigidae</taxon>
        <taxon>Streblomastix</taxon>
    </lineage>
</organism>
<accession>A0A5J4VZL6</accession>
<evidence type="ECO:0008006" key="4">
    <source>
        <dbReference type="Google" id="ProtNLM"/>
    </source>
</evidence>
<protein>
    <recommendedName>
        <fullName evidence="4">DNA-directed DNA polymerase</fullName>
    </recommendedName>
</protein>
<feature type="coiled-coil region" evidence="1">
    <location>
        <begin position="96"/>
        <end position="166"/>
    </location>
</feature>
<dbReference type="EMBL" id="SNRW01004266">
    <property type="protein sequence ID" value="KAA6387703.1"/>
    <property type="molecule type" value="Genomic_DNA"/>
</dbReference>
<evidence type="ECO:0000256" key="1">
    <source>
        <dbReference type="SAM" id="Coils"/>
    </source>
</evidence>
<sequence length="1430" mass="167481">MTRTKISIADVNRLLQLYDPNTDINASNNMKRSALSSVLTKIGFYGQRNNVNAVEQAINAVISRKQFMRQTQAATVIQQRIRKWFNQREQQRLTREQQLQVEQEQLQKQREQDIKELKEEFDPELLDDEGIFDADKYRQQQHQLRAQEIEERRRKQEEDRQARQAQLLDEFHNVQDMNIDILFETDQQEISDYIRTHEQYVFHNLDTDNDVIMLCDIQNEEQFNKIKNLALSRFNKDTSTLWFNTYNQSDVNQKKPSKQFYDNISSLAHVDQLLDAVYRKEKGNVFKLAVDLGVIIERANGNAQEQIIQYKYVLPVNANSERRAPMEIRSQDNINMYKQYLRTVIGSMQERTNTDTHEKIVAIFSIMFFAFRYPLAGAAIPSLKQHIKRREIYYVDCKVNLCFWTAYSFITMPNTKDKRWKDSSRIAEAKRIFNRVLGQEFHDCYKGFDFVNDIDNFINKEQVNVHMYTYESDPPHYELIQNYLVDGSNKQFNILFINDGINAHIMYISDVEALTGFRYCNICHKQAFRIGDPNLQTLMRNHMKKCQKNNGKIVKKVILEKFAKPFVPHILSNKTYKYLLASNLTHLFKPTQYYITYDIETLEKKVNEKFGDSSQITATLIPYAIASTVKLANGIHSFYYDIRTDNFLDKWLEQLFEEAKQVKKDNKYIDETIPQYFEVPVIGFNSAKFDTSVLFKNLKSKDWSISKYLGSSTIAKQMVIKHKCSSIQLRFIDFKIYSMQNRLKDAVRDFGNGQYKKGRFPHEFININNYMEEMNKSEPFSIEAFDNQLRNKKLSEVKYQAYLIEAAQFASRWDYLKHYNILDTRILIEPIDYLINLMFKYKVDMLANISMSQCSNAIKYSMAYNDFDINGDYNSECSDKSIEITMCYWRAKVDSYNEQDNKKNRDSSNNVTINDYGYFKELFKNQRCHMCSARFTWKNRPTLDRIDNKLGHSKDNVLPCCLYCNTCKANRDVNQMRLMIQLRKYALFKQLPMTLISDDGYQLLRNGITGGLSQVMHRITDKDRCRQLIYDANRLSEDALVVDKMLLFVAEVRGHIDEQYINNCIDFGPILRNIDITTNKETIGEFMYNHLVDHKLPHDKVERKLTNLIDTMGQIMSFNNYYLWLLIDTCHFIIDEIVSVTTFTKHINFNPFVKEFMNMRQQAKDVKNEGLGQFCKLILNSALGGDALNSEKYSNTKLLSANKTLVQHMMGGFIHSTELNDDLYAVSVDKQNCRCNTCLQVAYFVLDSAKFWYVNFIYNFMHKAYDMSRMHFVQGDTDSLTWAINGDSNRGPEQLFDAVIKDKQFYDKYKDCAYCDNGQKQILHIGVEKYGYNCIALSPKNYIINDEIVLKGVILDQNPQINEQTFIDNINNGSITTAINTTLCQHKGTMSRLKMEKNAITGSHTKLVILPSQSCLPFIYGISASNYFVK</sequence>
<dbReference type="PANTHER" id="PTHR33206:SF1">
    <property type="entry name" value="DNA-DIRECTED DNA POLYMERASE"/>
    <property type="match status" value="1"/>
</dbReference>
<proteinExistence type="predicted"/>
<reference evidence="2 3" key="1">
    <citation type="submission" date="2019-03" db="EMBL/GenBank/DDBJ databases">
        <title>Single cell metagenomics reveals metabolic interactions within the superorganism composed of flagellate Streblomastix strix and complex community of Bacteroidetes bacteria on its surface.</title>
        <authorList>
            <person name="Treitli S.C."/>
            <person name="Kolisko M."/>
            <person name="Husnik F."/>
            <person name="Keeling P."/>
            <person name="Hampl V."/>
        </authorList>
    </citation>
    <scope>NUCLEOTIDE SEQUENCE [LARGE SCALE GENOMIC DNA]</scope>
    <source>
        <strain evidence="2">ST1C</strain>
    </source>
</reference>
<comment type="caution">
    <text evidence="2">The sequence shown here is derived from an EMBL/GenBank/DDBJ whole genome shotgun (WGS) entry which is preliminary data.</text>
</comment>
<keyword evidence="1" id="KW-0175">Coiled coil</keyword>
<gene>
    <name evidence="2" type="ORF">EZS28_016769</name>
</gene>